<feature type="domain" description="tRNA (32-2'-O)-methyltransferase regulator THADA-like C-terminal TPR repeats region" evidence="1">
    <location>
        <begin position="24"/>
        <end position="202"/>
    </location>
</feature>
<proteinExistence type="predicted"/>
<comment type="caution">
    <text evidence="2">The sequence shown here is derived from an EMBL/GenBank/DDBJ whole genome shotgun (WGS) entry which is preliminary data.</text>
</comment>
<dbReference type="InterPro" id="IPR056842">
    <property type="entry name" value="THADA-like_TPR_C"/>
</dbReference>
<dbReference type="InterPro" id="IPR051954">
    <property type="entry name" value="tRNA_methyltransferase_THADA"/>
</dbReference>
<reference evidence="2" key="1">
    <citation type="journal article" date="2021" name="Sci. Adv.">
        <title>The American lobster genome reveals insights on longevity, neural, and immune adaptations.</title>
        <authorList>
            <person name="Polinski J.M."/>
            <person name="Zimin A.V."/>
            <person name="Clark K.F."/>
            <person name="Kohn A.B."/>
            <person name="Sadowski N."/>
            <person name="Timp W."/>
            <person name="Ptitsyn A."/>
            <person name="Khanna P."/>
            <person name="Romanova D.Y."/>
            <person name="Williams P."/>
            <person name="Greenwood S.J."/>
            <person name="Moroz L.L."/>
            <person name="Walt D.R."/>
            <person name="Bodnar A.G."/>
        </authorList>
    </citation>
    <scope>NUCLEOTIDE SEQUENCE</scope>
    <source>
        <strain evidence="2">GMGI-L3</strain>
    </source>
</reference>
<dbReference type="Pfam" id="PF25151">
    <property type="entry name" value="TPR_Trm732_C"/>
    <property type="match status" value="1"/>
</dbReference>
<dbReference type="Proteomes" id="UP000747542">
    <property type="component" value="Unassembled WGS sequence"/>
</dbReference>
<evidence type="ECO:0000313" key="2">
    <source>
        <dbReference type="EMBL" id="KAG7155187.1"/>
    </source>
</evidence>
<dbReference type="SUPFAM" id="SSF48371">
    <property type="entry name" value="ARM repeat"/>
    <property type="match status" value="1"/>
</dbReference>
<dbReference type="Gene3D" id="1.25.10.10">
    <property type="entry name" value="Leucine-rich Repeat Variant"/>
    <property type="match status" value="1"/>
</dbReference>
<dbReference type="PANTHER" id="PTHR14387:SF0">
    <property type="entry name" value="DUF2428 DOMAIN-CONTAINING PROTEIN"/>
    <property type="match status" value="1"/>
</dbReference>
<dbReference type="PANTHER" id="PTHR14387">
    <property type="entry name" value="THADA/DEATH RECEPTOR INTERACTING PROTEIN"/>
    <property type="match status" value="1"/>
</dbReference>
<protein>
    <submittedName>
        <fullName evidence="2">Thyroid adenoma-associated protein-like 2</fullName>
    </submittedName>
</protein>
<evidence type="ECO:0000313" key="3">
    <source>
        <dbReference type="Proteomes" id="UP000747542"/>
    </source>
</evidence>
<gene>
    <name evidence="2" type="primary">Thada-L2</name>
    <name evidence="2" type="ORF">Hamer_G023864</name>
</gene>
<accession>A0A8J5JAE5</accession>
<dbReference type="EMBL" id="JAHLQT010042696">
    <property type="protein sequence ID" value="KAG7155187.1"/>
    <property type="molecule type" value="Genomic_DNA"/>
</dbReference>
<dbReference type="InterPro" id="IPR016024">
    <property type="entry name" value="ARM-type_fold"/>
</dbReference>
<dbReference type="GO" id="GO:0030488">
    <property type="term" value="P:tRNA methylation"/>
    <property type="evidence" value="ECO:0007669"/>
    <property type="project" value="TreeGrafter"/>
</dbReference>
<name>A0A8J5JAE5_HOMAM</name>
<dbReference type="GO" id="GO:0005829">
    <property type="term" value="C:cytosol"/>
    <property type="evidence" value="ECO:0007669"/>
    <property type="project" value="TreeGrafter"/>
</dbReference>
<keyword evidence="3" id="KW-1185">Reference proteome</keyword>
<dbReference type="AlphaFoldDB" id="A0A8J5JAE5"/>
<organism evidence="2 3">
    <name type="scientific">Homarus americanus</name>
    <name type="common">American lobster</name>
    <dbReference type="NCBI Taxonomy" id="6706"/>
    <lineage>
        <taxon>Eukaryota</taxon>
        <taxon>Metazoa</taxon>
        <taxon>Ecdysozoa</taxon>
        <taxon>Arthropoda</taxon>
        <taxon>Crustacea</taxon>
        <taxon>Multicrustacea</taxon>
        <taxon>Malacostraca</taxon>
        <taxon>Eumalacostraca</taxon>
        <taxon>Eucarida</taxon>
        <taxon>Decapoda</taxon>
        <taxon>Pleocyemata</taxon>
        <taxon>Astacidea</taxon>
        <taxon>Nephropoidea</taxon>
        <taxon>Nephropidae</taxon>
        <taxon>Homarus</taxon>
    </lineage>
</organism>
<dbReference type="InterPro" id="IPR011989">
    <property type="entry name" value="ARM-like"/>
</dbReference>
<evidence type="ECO:0000259" key="1">
    <source>
        <dbReference type="Pfam" id="PF25151"/>
    </source>
</evidence>
<sequence>MIHHMPAITATCLEAFTSESWALRNAALQLYGAVVPRMVGQKKVRDDSSTLNSLTAPEFLSRHPTLAEFLLQLLSGCGSGKEVHNGLAHNTATKDRTGATKDHLSIKVASSLVPALSFVARLSPGTGLQQNRGLNDTLEKFCQVTNTLLGSPVHTVRRLASLALVALTLTKKVHICISNLLQLLRPPKLANTNLIHGSLCALVNFVQTYPNLRNDQELKNNIVTSVNWLLEPNNKCLITAALALKLFIFLQVDYIRTDVKPIDSFQPGAAEFIQTLTMRKIYHNSQSEIVKILTSNLSHTHDLEEQLCIDYLADHFKIYNHSSWIGMIERLMWQRLEQKPSIHKTALAVMKLLCTILEENDELHSLPSVKCMENLLTLLKGCHGAKAASLALVIIAHIFGKLDDNQWPGREMKCNILSTFTGVIRSYSDPTSTEDYRLAASKALKASMKSLLFSEQDVSQVCKENLIFVCTELLQDEDSDIRNSVCYVVFSLSDSDHYTKTMSKEKLLEKGFDTQSFSKDLIPDNFNLQSHTLELFHPNLAILELAKIITHQSICTNDWSSFRVIWKICSGQHIDDFSSLHKSFFNSSSYLFHSHTMNLYKEPKQLSLRMAEAMLDAVKGTTRAVDLNNVPDWLQQESEILNEQGEVLSKLISQQPHLFIHKQLLSVTSTYIVASKTLLSLSDIFNIPINITHNLSWNSSHYCSVDVR</sequence>